<proteinExistence type="inferred from homology"/>
<dbReference type="Pfam" id="PF00892">
    <property type="entry name" value="EamA"/>
    <property type="match status" value="1"/>
</dbReference>
<feature type="transmembrane region" description="Helical" evidence="8">
    <location>
        <begin position="97"/>
        <end position="119"/>
    </location>
</feature>
<evidence type="ECO:0000256" key="1">
    <source>
        <dbReference type="ARBA" id="ARBA00004651"/>
    </source>
</evidence>
<feature type="transmembrane region" description="Helical" evidence="8">
    <location>
        <begin position="70"/>
        <end position="91"/>
    </location>
</feature>
<feature type="transmembrane region" description="Helical" evidence="8">
    <location>
        <begin position="177"/>
        <end position="197"/>
    </location>
</feature>
<protein>
    <submittedName>
        <fullName evidence="10">Chloramphenicol-sensitive protein RarD</fullName>
    </submittedName>
</protein>
<feature type="transmembrane region" description="Helical" evidence="8">
    <location>
        <begin position="32"/>
        <end position="49"/>
    </location>
</feature>
<accession>A0A7W9TQH8</accession>
<dbReference type="InterPro" id="IPR000620">
    <property type="entry name" value="EamA_dom"/>
</dbReference>
<comment type="similarity">
    <text evidence="2">Belongs to the EamA transporter family.</text>
</comment>
<evidence type="ECO:0000313" key="10">
    <source>
        <dbReference type="EMBL" id="MBB6084990.1"/>
    </source>
</evidence>
<comment type="subcellular location">
    <subcellularLocation>
        <location evidence="1">Cell membrane</location>
        <topology evidence="1">Multi-pass membrane protein</topology>
    </subcellularLocation>
</comment>
<evidence type="ECO:0000256" key="4">
    <source>
        <dbReference type="ARBA" id="ARBA00022475"/>
    </source>
</evidence>
<feature type="transmembrane region" description="Helical" evidence="8">
    <location>
        <begin position="209"/>
        <end position="229"/>
    </location>
</feature>
<evidence type="ECO:0000256" key="8">
    <source>
        <dbReference type="SAM" id="Phobius"/>
    </source>
</evidence>
<comment type="caution">
    <text evidence="10">The sequence shown here is derived from an EMBL/GenBank/DDBJ whole genome shotgun (WGS) entry which is preliminary data.</text>
</comment>
<evidence type="ECO:0000259" key="9">
    <source>
        <dbReference type="Pfam" id="PF00892"/>
    </source>
</evidence>
<reference evidence="10 11" key="1">
    <citation type="submission" date="2020-08" db="EMBL/GenBank/DDBJ databases">
        <title>Genomic Encyclopedia of Type Strains, Phase IV (KMG-IV): sequencing the most valuable type-strain genomes for metagenomic binning, comparative biology and taxonomic classification.</title>
        <authorList>
            <person name="Goeker M."/>
        </authorList>
    </citation>
    <scope>NUCLEOTIDE SEQUENCE [LARGE SCALE GENOMIC DNA]</scope>
    <source>
        <strain evidence="10 11">DSM 12141</strain>
    </source>
</reference>
<organism evidence="10 11">
    <name type="scientific">Castellaniella defragrans</name>
    <name type="common">Alcaligenes defragrans</name>
    <dbReference type="NCBI Taxonomy" id="75697"/>
    <lineage>
        <taxon>Bacteria</taxon>
        <taxon>Pseudomonadati</taxon>
        <taxon>Pseudomonadota</taxon>
        <taxon>Betaproteobacteria</taxon>
        <taxon>Burkholderiales</taxon>
        <taxon>Alcaligenaceae</taxon>
        <taxon>Castellaniella</taxon>
    </lineage>
</organism>
<sequence>MKKGILLSVASSALFATMYFYATLMQPFDGDIVFAWRILMGLPMLALVVQRARGWGAVRQTARDFSRGRFLAAMIVCSLLLGVQLWLFVWAPLHGHALNVSMGYFLLPLVMVLVGRLFYRERLSAWQAWAVAFAALGVGHEWWRLGTVSWTTLLVALGYPPYFMLRRRLRVDALTSLWFDMFFLLPAAVVILQAQAAEAVRLFAAHPRLILQVPVLGLLSAVSLSMYLAASRMLPLSLFGLLSYVEPVLLFWVAFLLMGEPVAPAQWLTYVPIWIAVGLVAAEGIRKLKASPPAGGGAA</sequence>
<evidence type="ECO:0000256" key="2">
    <source>
        <dbReference type="ARBA" id="ARBA00007362"/>
    </source>
</evidence>
<keyword evidence="5 8" id="KW-0812">Transmembrane</keyword>
<dbReference type="SUPFAM" id="SSF103481">
    <property type="entry name" value="Multidrug resistance efflux transporter EmrE"/>
    <property type="match status" value="1"/>
</dbReference>
<dbReference type="InterPro" id="IPR037185">
    <property type="entry name" value="EmrE-like"/>
</dbReference>
<evidence type="ECO:0000256" key="6">
    <source>
        <dbReference type="ARBA" id="ARBA00022989"/>
    </source>
</evidence>
<evidence type="ECO:0000256" key="5">
    <source>
        <dbReference type="ARBA" id="ARBA00022692"/>
    </source>
</evidence>
<keyword evidence="7 8" id="KW-0472">Membrane</keyword>
<keyword evidence="6 8" id="KW-1133">Transmembrane helix</keyword>
<dbReference type="AlphaFoldDB" id="A0A7W9TQH8"/>
<dbReference type="GO" id="GO:0005886">
    <property type="term" value="C:plasma membrane"/>
    <property type="evidence" value="ECO:0007669"/>
    <property type="project" value="UniProtKB-SubCell"/>
</dbReference>
<dbReference type="InterPro" id="IPR004626">
    <property type="entry name" value="RarD"/>
</dbReference>
<keyword evidence="4" id="KW-1003">Cell membrane</keyword>
<dbReference type="NCBIfam" id="TIGR00688">
    <property type="entry name" value="rarD"/>
    <property type="match status" value="1"/>
</dbReference>
<dbReference type="RefSeq" id="WP_151025248.1">
    <property type="nucleotide sequence ID" value="NZ_JACHIB010000019.1"/>
</dbReference>
<keyword evidence="3" id="KW-0813">Transport</keyword>
<dbReference type="EMBL" id="JACHIB010000019">
    <property type="protein sequence ID" value="MBB6084990.1"/>
    <property type="molecule type" value="Genomic_DNA"/>
</dbReference>
<gene>
    <name evidence="10" type="ORF">HNR28_003043</name>
</gene>
<dbReference type="Proteomes" id="UP000541136">
    <property type="component" value="Unassembled WGS sequence"/>
</dbReference>
<evidence type="ECO:0000256" key="7">
    <source>
        <dbReference type="ARBA" id="ARBA00023136"/>
    </source>
</evidence>
<evidence type="ECO:0000256" key="3">
    <source>
        <dbReference type="ARBA" id="ARBA00022448"/>
    </source>
</evidence>
<feature type="transmembrane region" description="Helical" evidence="8">
    <location>
        <begin position="236"/>
        <end position="258"/>
    </location>
</feature>
<name>A0A7W9TQH8_CASDE</name>
<feature type="domain" description="EamA" evidence="9">
    <location>
        <begin position="3"/>
        <end position="138"/>
    </location>
</feature>
<evidence type="ECO:0000313" key="11">
    <source>
        <dbReference type="Proteomes" id="UP000541136"/>
    </source>
</evidence>
<feature type="transmembrane region" description="Helical" evidence="8">
    <location>
        <begin position="264"/>
        <end position="282"/>
    </location>
</feature>